<organism evidence="1 2">
    <name type="scientific">Flavobacterium flevense</name>
    <dbReference type="NCBI Taxonomy" id="983"/>
    <lineage>
        <taxon>Bacteria</taxon>
        <taxon>Pseudomonadati</taxon>
        <taxon>Bacteroidota</taxon>
        <taxon>Flavobacteriia</taxon>
        <taxon>Flavobacteriales</taxon>
        <taxon>Flavobacteriaceae</taxon>
        <taxon>Flavobacterium</taxon>
    </lineage>
</organism>
<keyword evidence="2" id="KW-1185">Reference proteome</keyword>
<accession>A0A4Y4AQW9</accession>
<dbReference type="PANTHER" id="PTHR33639">
    <property type="entry name" value="THIOL-DISULFIDE OXIDOREDUCTASE DCC"/>
    <property type="match status" value="1"/>
</dbReference>
<dbReference type="EMBL" id="BJNP01000001">
    <property type="protein sequence ID" value="GEC70595.1"/>
    <property type="molecule type" value="Genomic_DNA"/>
</dbReference>
<proteinExistence type="predicted"/>
<dbReference type="PANTHER" id="PTHR33639:SF2">
    <property type="entry name" value="DUF393 DOMAIN-CONTAINING PROTEIN"/>
    <property type="match status" value="1"/>
</dbReference>
<gene>
    <name evidence="1" type="primary">yuxK</name>
    <name evidence="1" type="ORF">FFL01_01340</name>
</gene>
<reference evidence="1 2" key="1">
    <citation type="submission" date="2019-06" db="EMBL/GenBank/DDBJ databases">
        <title>Whole genome shotgun sequence of Flavobacterium flevense NBRC 14960.</title>
        <authorList>
            <person name="Hosoyama A."/>
            <person name="Uohara A."/>
            <person name="Ohji S."/>
            <person name="Ichikawa N."/>
        </authorList>
    </citation>
    <scope>NUCLEOTIDE SEQUENCE [LARGE SCALE GENOMIC DNA]</scope>
    <source>
        <strain evidence="1 2">NBRC 14960</strain>
    </source>
</reference>
<dbReference type="InterPro" id="IPR052927">
    <property type="entry name" value="DCC_oxidoreductase"/>
</dbReference>
<comment type="caution">
    <text evidence="1">The sequence shown here is derived from an EMBL/GenBank/DDBJ whole genome shotgun (WGS) entry which is preliminary data.</text>
</comment>
<protein>
    <submittedName>
        <fullName evidence="1">Thiol-disulfide oxidoreductase</fullName>
    </submittedName>
</protein>
<dbReference type="OrthoDB" id="9785438at2"/>
<evidence type="ECO:0000313" key="2">
    <source>
        <dbReference type="Proteomes" id="UP000316775"/>
    </source>
</evidence>
<evidence type="ECO:0000313" key="1">
    <source>
        <dbReference type="EMBL" id="GEC70595.1"/>
    </source>
</evidence>
<dbReference type="Proteomes" id="UP000316775">
    <property type="component" value="Unassembled WGS sequence"/>
</dbReference>
<name>A0A4Y4AQW9_9FLAO</name>
<dbReference type="RefSeq" id="WP_073243515.1">
    <property type="nucleotide sequence ID" value="NZ_BJNP01000001.1"/>
</dbReference>
<dbReference type="GO" id="GO:0015035">
    <property type="term" value="F:protein-disulfide reductase activity"/>
    <property type="evidence" value="ECO:0007669"/>
    <property type="project" value="InterPro"/>
</dbReference>
<dbReference type="InterPro" id="IPR007263">
    <property type="entry name" value="DCC1-like"/>
</dbReference>
<dbReference type="Pfam" id="PF04134">
    <property type="entry name" value="DCC1-like"/>
    <property type="match status" value="1"/>
</dbReference>
<dbReference type="AlphaFoldDB" id="A0A4Y4AQW9"/>
<sequence>MEIRSEIASFLAKTAEHKKIILFDGVCNLCDSAVQFIIKNDKKDVFRFVALQSDLGQEICNHIGVNQKMMDSIILYEPGIAYYHKSEAALKIASDLGGIYGFLSVFSVLPNKITDTIYDYIAKNRYKWYGKKEQCMIPTPELKAKFL</sequence>